<dbReference type="InterPro" id="IPR042528">
    <property type="entry name" value="elF-2B_alpha_N"/>
</dbReference>
<comment type="caution">
    <text evidence="11">The sequence shown here is derived from an EMBL/GenBank/DDBJ whole genome shotgun (WGS) entry which is preliminary data.</text>
</comment>
<dbReference type="SUPFAM" id="SSF100950">
    <property type="entry name" value="NagB/RpiA/CoA transferase-like"/>
    <property type="match status" value="1"/>
</dbReference>
<gene>
    <name evidence="11" type="ORF">MSPICULIGERA_LOCUS13698</name>
</gene>
<dbReference type="GO" id="GO:0005851">
    <property type="term" value="C:eukaryotic translation initiation factor 2B complex"/>
    <property type="evidence" value="ECO:0007669"/>
    <property type="project" value="TreeGrafter"/>
</dbReference>
<protein>
    <recommendedName>
        <fullName evidence="7">Translation initiation factor eIF2B subunit alpha</fullName>
    </recommendedName>
    <alternativeName>
        <fullName evidence="8">eIF2B GDP-GTP exchange factor subunit alpha</fullName>
    </alternativeName>
</protein>
<sequence>MSDTERPPVLDQDRVANDFLALLRGDSYLSSGIAAIRVLYDILNNTDASTTFQVIAELESATSAMANAEQASLCVLTACEIFTRYVTLTPSEILDNRDFRVVLGFYRNRAYQFLQRSANSPNFIARIACAFMPRDGTVLVHSYSKVVLRVLATAKMSNSIGSKFRVFVTESRPDFSGRRMYEELVRHGFDATLILDVSVGSLMSSVDVVLIGAEGVLETGGIINKMGTLNITDSAKVMNKPVYVVAESIKFVKKAPMSKREITHIALYPQKPINMSLNITEARDASGLFRRFETDYNNDDKQNHYQQVDYSPPTNINLIITDLGIFPPEAVGGELVKLYA</sequence>
<evidence type="ECO:0000313" key="11">
    <source>
        <dbReference type="EMBL" id="CAJ0575387.1"/>
    </source>
</evidence>
<evidence type="ECO:0000256" key="5">
    <source>
        <dbReference type="ARBA" id="ARBA00022917"/>
    </source>
</evidence>
<evidence type="ECO:0000256" key="8">
    <source>
        <dbReference type="ARBA" id="ARBA00044236"/>
    </source>
</evidence>
<dbReference type="PANTHER" id="PTHR45860:SF1">
    <property type="entry name" value="TRANSLATION INITIATION FACTOR EIF-2B SUBUNIT ALPHA"/>
    <property type="match status" value="1"/>
</dbReference>
<dbReference type="GO" id="GO:0005085">
    <property type="term" value="F:guanyl-nucleotide exchange factor activity"/>
    <property type="evidence" value="ECO:0007669"/>
    <property type="project" value="TreeGrafter"/>
</dbReference>
<reference evidence="11" key="1">
    <citation type="submission" date="2023-06" db="EMBL/GenBank/DDBJ databases">
        <authorList>
            <person name="Delattre M."/>
        </authorList>
    </citation>
    <scope>NUCLEOTIDE SEQUENCE</scope>
    <source>
        <strain evidence="11">AF72</strain>
    </source>
</reference>
<comment type="similarity">
    <text evidence="2 10">Belongs to the eIF-2B alpha/beta/delta subunits family.</text>
</comment>
<dbReference type="InterPro" id="IPR037171">
    <property type="entry name" value="NagB/RpiA_transferase-like"/>
</dbReference>
<keyword evidence="3" id="KW-0963">Cytoplasm</keyword>
<accession>A0AA36G0U1</accession>
<evidence type="ECO:0000256" key="7">
    <source>
        <dbReference type="ARBA" id="ARBA00044208"/>
    </source>
</evidence>
<evidence type="ECO:0000256" key="4">
    <source>
        <dbReference type="ARBA" id="ARBA00022540"/>
    </source>
</evidence>
<dbReference type="Gene3D" id="1.20.120.1070">
    <property type="entry name" value="Translation initiation factor eIF-2B, N-terminal domain"/>
    <property type="match status" value="1"/>
</dbReference>
<keyword evidence="5" id="KW-0648">Protein biosynthesis</keyword>
<evidence type="ECO:0000256" key="9">
    <source>
        <dbReference type="ARBA" id="ARBA00046432"/>
    </source>
</evidence>
<dbReference type="InterPro" id="IPR051501">
    <property type="entry name" value="eIF2B_alpha/beta/delta"/>
</dbReference>
<dbReference type="Proteomes" id="UP001177023">
    <property type="component" value="Unassembled WGS sequence"/>
</dbReference>
<keyword evidence="4" id="KW-0396">Initiation factor</keyword>
<dbReference type="InterPro" id="IPR042529">
    <property type="entry name" value="IF_2B-like_C"/>
</dbReference>
<evidence type="ECO:0000256" key="10">
    <source>
        <dbReference type="RuleBase" id="RU003814"/>
    </source>
</evidence>
<comment type="subcellular location">
    <subcellularLocation>
        <location evidence="1">Cytoplasm</location>
        <location evidence="1">Cytosol</location>
    </subcellularLocation>
</comment>
<dbReference type="AlphaFoldDB" id="A0AA36G0U1"/>
<name>A0AA36G0U1_9BILA</name>
<dbReference type="GO" id="GO:0003743">
    <property type="term" value="F:translation initiation factor activity"/>
    <property type="evidence" value="ECO:0007669"/>
    <property type="project" value="UniProtKB-KW"/>
</dbReference>
<organism evidence="11 12">
    <name type="scientific">Mesorhabditis spiculigera</name>
    <dbReference type="NCBI Taxonomy" id="96644"/>
    <lineage>
        <taxon>Eukaryota</taxon>
        <taxon>Metazoa</taxon>
        <taxon>Ecdysozoa</taxon>
        <taxon>Nematoda</taxon>
        <taxon>Chromadorea</taxon>
        <taxon>Rhabditida</taxon>
        <taxon>Rhabditina</taxon>
        <taxon>Rhabditomorpha</taxon>
        <taxon>Rhabditoidea</taxon>
        <taxon>Rhabditidae</taxon>
        <taxon>Mesorhabditinae</taxon>
        <taxon>Mesorhabditis</taxon>
    </lineage>
</organism>
<evidence type="ECO:0000256" key="6">
    <source>
        <dbReference type="ARBA" id="ARBA00043898"/>
    </source>
</evidence>
<evidence type="ECO:0000256" key="3">
    <source>
        <dbReference type="ARBA" id="ARBA00022490"/>
    </source>
</evidence>
<feature type="non-terminal residue" evidence="11">
    <location>
        <position position="1"/>
    </location>
</feature>
<evidence type="ECO:0000256" key="2">
    <source>
        <dbReference type="ARBA" id="ARBA00007251"/>
    </source>
</evidence>
<dbReference type="Gene3D" id="3.40.50.10470">
    <property type="entry name" value="Translation initiation factor eif-2b, domain 2"/>
    <property type="match status" value="1"/>
</dbReference>
<dbReference type="InterPro" id="IPR000649">
    <property type="entry name" value="IF-2B-related"/>
</dbReference>
<dbReference type="EMBL" id="CATQJA010002637">
    <property type="protein sequence ID" value="CAJ0575387.1"/>
    <property type="molecule type" value="Genomic_DNA"/>
</dbReference>
<dbReference type="PANTHER" id="PTHR45860">
    <property type="entry name" value="TRANSLATION INITIATION FACTOR EIF-2B SUBUNIT ALPHA"/>
    <property type="match status" value="1"/>
</dbReference>
<proteinExistence type="inferred from homology"/>
<evidence type="ECO:0000313" key="12">
    <source>
        <dbReference type="Proteomes" id="UP001177023"/>
    </source>
</evidence>
<dbReference type="GO" id="GO:0005829">
    <property type="term" value="C:cytosol"/>
    <property type="evidence" value="ECO:0007669"/>
    <property type="project" value="UniProtKB-SubCell"/>
</dbReference>
<evidence type="ECO:0000256" key="1">
    <source>
        <dbReference type="ARBA" id="ARBA00004514"/>
    </source>
</evidence>
<comment type="subunit">
    <text evidence="9">Component of the translation initiation factor 2B (eIF2B) complex which is a heterodecamer of two sets of five different subunits: alpha, beta, gamma, delta and epsilon. Subunits alpha, beta and delta comprise a regulatory subcomplex and subunits epsilon and gamma comprise a catalytic subcomplex. Within the complex, the hexameric regulatory complex resides at the center, with the two heterodimeric catalytic subcomplexes bound on opposite sides.</text>
</comment>
<keyword evidence="12" id="KW-1185">Reference proteome</keyword>
<dbReference type="Pfam" id="PF01008">
    <property type="entry name" value="IF-2B"/>
    <property type="match status" value="1"/>
</dbReference>
<comment type="function">
    <text evidence="6">Acts as a component of the translation initiation factor 2B (eIF2B) complex, which catalyzes the exchange of GDP for GTP on eukaryotic initiation factor 2 (eIF2) gamma subunit. Its guanine nucleotide exchange factor activity is repressed when bound to eIF2 complex phosphorylated on the alpha subunit, thereby limiting the amount of methionyl-initiator methionine tRNA available to the ribosome and consequently global translation is repressed.</text>
</comment>